<dbReference type="Proteomes" id="UP000008237">
    <property type="component" value="Unassembled WGS sequence"/>
</dbReference>
<sequence length="54" mass="6274">RSQKQLAEALNCAQSVISDRLEALGKVYKKGKWVPYELKPRDIERRKTTCEILL</sequence>
<proteinExistence type="predicted"/>
<dbReference type="EMBL" id="GL447246">
    <property type="protein sequence ID" value="EFN86762.1"/>
    <property type="molecule type" value="Genomic_DNA"/>
</dbReference>
<dbReference type="AlphaFoldDB" id="E2BC18"/>
<dbReference type="InterPro" id="IPR036388">
    <property type="entry name" value="WH-like_DNA-bd_sf"/>
</dbReference>
<evidence type="ECO:0008006" key="3">
    <source>
        <dbReference type="Google" id="ProtNLM"/>
    </source>
</evidence>
<protein>
    <recommendedName>
        <fullName evidence="3">Histone-lysine N-methyltransferase SETMAR</fullName>
    </recommendedName>
</protein>
<keyword evidence="2" id="KW-1185">Reference proteome</keyword>
<accession>E2BC18</accession>
<feature type="non-terminal residue" evidence="1">
    <location>
        <position position="1"/>
    </location>
</feature>
<feature type="non-terminal residue" evidence="1">
    <location>
        <position position="54"/>
    </location>
</feature>
<gene>
    <name evidence="1" type="ORF">EAI_11942</name>
</gene>
<evidence type="ECO:0000313" key="2">
    <source>
        <dbReference type="Proteomes" id="UP000008237"/>
    </source>
</evidence>
<name>E2BC18_HARSA</name>
<dbReference type="InParanoid" id="E2BC18"/>
<evidence type="ECO:0000313" key="1">
    <source>
        <dbReference type="EMBL" id="EFN86762.1"/>
    </source>
</evidence>
<organism evidence="2">
    <name type="scientific">Harpegnathos saltator</name>
    <name type="common">Jerdon's jumping ant</name>
    <dbReference type="NCBI Taxonomy" id="610380"/>
    <lineage>
        <taxon>Eukaryota</taxon>
        <taxon>Metazoa</taxon>
        <taxon>Ecdysozoa</taxon>
        <taxon>Arthropoda</taxon>
        <taxon>Hexapoda</taxon>
        <taxon>Insecta</taxon>
        <taxon>Pterygota</taxon>
        <taxon>Neoptera</taxon>
        <taxon>Endopterygota</taxon>
        <taxon>Hymenoptera</taxon>
        <taxon>Apocrita</taxon>
        <taxon>Aculeata</taxon>
        <taxon>Formicoidea</taxon>
        <taxon>Formicidae</taxon>
        <taxon>Ponerinae</taxon>
        <taxon>Ponerini</taxon>
        <taxon>Harpegnathos</taxon>
    </lineage>
</organism>
<reference evidence="1 2" key="1">
    <citation type="journal article" date="2010" name="Science">
        <title>Genomic comparison of the ants Camponotus floridanus and Harpegnathos saltator.</title>
        <authorList>
            <person name="Bonasio R."/>
            <person name="Zhang G."/>
            <person name="Ye C."/>
            <person name="Mutti N.S."/>
            <person name="Fang X."/>
            <person name="Qin N."/>
            <person name="Donahue G."/>
            <person name="Yang P."/>
            <person name="Li Q."/>
            <person name="Li C."/>
            <person name="Zhang P."/>
            <person name="Huang Z."/>
            <person name="Berger S.L."/>
            <person name="Reinberg D."/>
            <person name="Wang J."/>
            <person name="Liebig J."/>
        </authorList>
    </citation>
    <scope>NUCLEOTIDE SEQUENCE [LARGE SCALE GENOMIC DNA]</scope>
    <source>
        <strain evidence="1 2">R22 G/1</strain>
    </source>
</reference>
<dbReference type="Gene3D" id="1.10.10.10">
    <property type="entry name" value="Winged helix-like DNA-binding domain superfamily/Winged helix DNA-binding domain"/>
    <property type="match status" value="1"/>
</dbReference>